<accession>A0A640UYT4</accession>
<feature type="compositionally biased region" description="Basic residues" evidence="1">
    <location>
        <begin position="7"/>
        <end position="19"/>
    </location>
</feature>
<evidence type="ECO:0000313" key="3">
    <source>
        <dbReference type="Proteomes" id="UP000431826"/>
    </source>
</evidence>
<dbReference type="AlphaFoldDB" id="A0A640UYT4"/>
<gene>
    <name evidence="2" type="ORF">Stube_59260</name>
</gene>
<sequence>MVSGRRSVARGRGGTRGRSRRSDVPLAGRKGKKSEAGIPKIFDGYRRSPGKRFPNSFPLPVPAVQLMHFPASGISCAACY</sequence>
<reference evidence="2 3" key="1">
    <citation type="submission" date="2019-12" db="EMBL/GenBank/DDBJ databases">
        <title>Whole genome shotgun sequence of Streptomyces tubercidicus NBRC 13090.</title>
        <authorList>
            <person name="Ichikawa N."/>
            <person name="Kimura A."/>
            <person name="Kitahashi Y."/>
            <person name="Komaki H."/>
            <person name="Tamura T."/>
        </authorList>
    </citation>
    <scope>NUCLEOTIDE SEQUENCE [LARGE SCALE GENOMIC DNA]</scope>
    <source>
        <strain evidence="2 3">NBRC 13090</strain>
    </source>
</reference>
<protein>
    <submittedName>
        <fullName evidence="2">Uncharacterized protein</fullName>
    </submittedName>
</protein>
<dbReference type="Proteomes" id="UP000431826">
    <property type="component" value="Unassembled WGS sequence"/>
</dbReference>
<dbReference type="EMBL" id="BLIR01000003">
    <property type="protein sequence ID" value="GFE41253.1"/>
    <property type="molecule type" value="Genomic_DNA"/>
</dbReference>
<name>A0A640UYT4_9ACTN</name>
<comment type="caution">
    <text evidence="2">The sequence shown here is derived from an EMBL/GenBank/DDBJ whole genome shotgun (WGS) entry which is preliminary data.</text>
</comment>
<proteinExistence type="predicted"/>
<feature type="region of interest" description="Disordered" evidence="1">
    <location>
        <begin position="1"/>
        <end position="53"/>
    </location>
</feature>
<evidence type="ECO:0000313" key="2">
    <source>
        <dbReference type="EMBL" id="GFE41253.1"/>
    </source>
</evidence>
<evidence type="ECO:0000256" key="1">
    <source>
        <dbReference type="SAM" id="MobiDB-lite"/>
    </source>
</evidence>
<keyword evidence="3" id="KW-1185">Reference proteome</keyword>
<organism evidence="2 3">
    <name type="scientific">Streptomyces tubercidicus</name>
    <dbReference type="NCBI Taxonomy" id="47759"/>
    <lineage>
        <taxon>Bacteria</taxon>
        <taxon>Bacillati</taxon>
        <taxon>Actinomycetota</taxon>
        <taxon>Actinomycetes</taxon>
        <taxon>Kitasatosporales</taxon>
        <taxon>Streptomycetaceae</taxon>
        <taxon>Streptomyces</taxon>
    </lineage>
</organism>